<evidence type="ECO:0000256" key="1">
    <source>
        <dbReference type="SAM" id="MobiDB-lite"/>
    </source>
</evidence>
<evidence type="ECO:0000313" key="3">
    <source>
        <dbReference type="EMBL" id="CAI9757494.1"/>
    </source>
</evidence>
<dbReference type="PANTHER" id="PTHR43694">
    <property type="entry name" value="RIBONUCLEASE J"/>
    <property type="match status" value="1"/>
</dbReference>
<dbReference type="Proteomes" id="UP000834106">
    <property type="component" value="Chromosome 3"/>
</dbReference>
<sequence length="144" mass="16516">MKGKYTEVRRLYEGDKTSSSSELEKSSNGDDSDDFWKSFVVPSVVNQSKGESDLLPAQEKKEVAKTESSELDSSMPKSRLKPKAAKWNEWKPEEVKKQIELHGELNRRFQVPRRRMALWEEISSNLLSDGITRSVGQCKEKQHS</sequence>
<dbReference type="InterPro" id="IPR044822">
    <property type="entry name" value="Myb_DNA-bind_4"/>
</dbReference>
<feature type="compositionally biased region" description="Basic and acidic residues" evidence="1">
    <location>
        <begin position="58"/>
        <end position="68"/>
    </location>
</feature>
<reference evidence="3" key="1">
    <citation type="submission" date="2023-05" db="EMBL/GenBank/DDBJ databases">
        <authorList>
            <person name="Huff M."/>
        </authorList>
    </citation>
    <scope>NUCLEOTIDE SEQUENCE</scope>
</reference>
<protein>
    <recommendedName>
        <fullName evidence="2">Myb/SANT-like DNA-binding domain-containing protein</fullName>
    </recommendedName>
</protein>
<dbReference type="Gene3D" id="1.10.10.60">
    <property type="entry name" value="Homeodomain-like"/>
    <property type="match status" value="1"/>
</dbReference>
<gene>
    <name evidence="3" type="ORF">FPE_LOCUS4924</name>
</gene>
<feature type="compositionally biased region" description="Basic and acidic residues" evidence="1">
    <location>
        <begin position="1"/>
        <end position="28"/>
    </location>
</feature>
<accession>A0AAD2DKN6</accession>
<dbReference type="PANTHER" id="PTHR43694:SF1">
    <property type="entry name" value="RIBONUCLEASE J"/>
    <property type="match status" value="1"/>
</dbReference>
<evidence type="ECO:0000313" key="4">
    <source>
        <dbReference type="Proteomes" id="UP000834106"/>
    </source>
</evidence>
<feature type="region of interest" description="Disordered" evidence="1">
    <location>
        <begin position="47"/>
        <end position="86"/>
    </location>
</feature>
<proteinExistence type="predicted"/>
<feature type="region of interest" description="Disordered" evidence="1">
    <location>
        <begin position="1"/>
        <end position="35"/>
    </location>
</feature>
<name>A0AAD2DKN6_9LAMI</name>
<evidence type="ECO:0000259" key="2">
    <source>
        <dbReference type="Pfam" id="PF13837"/>
    </source>
</evidence>
<dbReference type="AlphaFoldDB" id="A0AAD2DKN6"/>
<dbReference type="EMBL" id="OU503038">
    <property type="protein sequence ID" value="CAI9757494.1"/>
    <property type="molecule type" value="Genomic_DNA"/>
</dbReference>
<keyword evidence="4" id="KW-1185">Reference proteome</keyword>
<dbReference type="Pfam" id="PF13837">
    <property type="entry name" value="Myb_DNA-bind_4"/>
    <property type="match status" value="1"/>
</dbReference>
<organism evidence="3 4">
    <name type="scientific">Fraxinus pennsylvanica</name>
    <dbReference type="NCBI Taxonomy" id="56036"/>
    <lineage>
        <taxon>Eukaryota</taxon>
        <taxon>Viridiplantae</taxon>
        <taxon>Streptophyta</taxon>
        <taxon>Embryophyta</taxon>
        <taxon>Tracheophyta</taxon>
        <taxon>Spermatophyta</taxon>
        <taxon>Magnoliopsida</taxon>
        <taxon>eudicotyledons</taxon>
        <taxon>Gunneridae</taxon>
        <taxon>Pentapetalae</taxon>
        <taxon>asterids</taxon>
        <taxon>lamiids</taxon>
        <taxon>Lamiales</taxon>
        <taxon>Oleaceae</taxon>
        <taxon>Oleeae</taxon>
        <taxon>Fraxinus</taxon>
    </lineage>
</organism>
<feature type="domain" description="Myb/SANT-like DNA-binding" evidence="2">
    <location>
        <begin position="88"/>
        <end position="142"/>
    </location>
</feature>